<reference evidence="3" key="1">
    <citation type="journal article" date="2020" name="mSystems">
        <title>Genome- and Community-Level Interaction Insights into Carbon Utilization and Element Cycling Functions of Hydrothermarchaeota in Hydrothermal Sediment.</title>
        <authorList>
            <person name="Zhou Z."/>
            <person name="Liu Y."/>
            <person name="Xu W."/>
            <person name="Pan J."/>
            <person name="Luo Z.H."/>
            <person name="Li M."/>
        </authorList>
    </citation>
    <scope>NUCLEOTIDE SEQUENCE [LARGE SCALE GENOMIC DNA]</scope>
    <source>
        <strain evidence="3">SpSt-222</strain>
    </source>
</reference>
<feature type="domain" description="Luciferase-like" evidence="2">
    <location>
        <begin position="15"/>
        <end position="333"/>
    </location>
</feature>
<dbReference type="InterPro" id="IPR050564">
    <property type="entry name" value="F420-G6PD/mer"/>
</dbReference>
<dbReference type="SUPFAM" id="SSF51679">
    <property type="entry name" value="Bacterial luciferase-like"/>
    <property type="match status" value="1"/>
</dbReference>
<comment type="caution">
    <text evidence="3">The sequence shown here is derived from an EMBL/GenBank/DDBJ whole genome shotgun (WGS) entry which is preliminary data.</text>
</comment>
<name>A0A7C2B774_THERO</name>
<evidence type="ECO:0000313" key="3">
    <source>
        <dbReference type="EMBL" id="HEF65181.1"/>
    </source>
</evidence>
<dbReference type="EMBL" id="DSJL01000011">
    <property type="protein sequence ID" value="HEF65181.1"/>
    <property type="molecule type" value="Genomic_DNA"/>
</dbReference>
<proteinExistence type="predicted"/>
<dbReference type="Gene3D" id="3.20.20.30">
    <property type="entry name" value="Luciferase-like domain"/>
    <property type="match status" value="1"/>
</dbReference>
<dbReference type="PANTHER" id="PTHR43244:SF1">
    <property type="entry name" value="5,10-METHYLENETETRAHYDROMETHANOPTERIN REDUCTASE"/>
    <property type="match status" value="1"/>
</dbReference>
<protein>
    <submittedName>
        <fullName evidence="3">LLM class flavin-dependent oxidoreductase</fullName>
    </submittedName>
</protein>
<dbReference type="InterPro" id="IPR011251">
    <property type="entry name" value="Luciferase-like_dom"/>
</dbReference>
<accession>A0A7C2B774</accession>
<evidence type="ECO:0000259" key="2">
    <source>
        <dbReference type="Pfam" id="PF00296"/>
    </source>
</evidence>
<dbReference type="PANTHER" id="PTHR43244">
    <property type="match status" value="1"/>
</dbReference>
<dbReference type="GO" id="GO:0016705">
    <property type="term" value="F:oxidoreductase activity, acting on paired donors, with incorporation or reduction of molecular oxygen"/>
    <property type="evidence" value="ECO:0007669"/>
    <property type="project" value="InterPro"/>
</dbReference>
<dbReference type="Pfam" id="PF00296">
    <property type="entry name" value="Bac_luciferase"/>
    <property type="match status" value="1"/>
</dbReference>
<evidence type="ECO:0000256" key="1">
    <source>
        <dbReference type="ARBA" id="ARBA00023002"/>
    </source>
</evidence>
<gene>
    <name evidence="3" type="ORF">ENP47_06265</name>
</gene>
<sequence>MELCLDLSHHRWARARDPHAAVAWTLETIMAADRGGFHSVWLSEDPDGWDAIAVAAAAAPRTERIRLGTGVTSPFLRHPVQIAMALATLDRLTGGRAFLGLGRGQPEFYRFGLGMETRDPLVALTETIQLLRQWWQPPYRASLDGQRFRVRDWPLSIAPLQQQIPIYLAALGPRARELAARFADGILIADFASELFLSQILPEVRAAVATAGRDPRAFPVFLRGNLVLTDDPEPELEERKVVFALLCTLPGMAQQVVVPGFDTERLIADLRRFLGTEDLLRAGRPWHDLRRSVDPTAIRKLVPTELLAQLCLIGSAKELRARLARLAALGVTHVFARALPQPDPEGYRQLVVQLVSALAEPES</sequence>
<dbReference type="InterPro" id="IPR036661">
    <property type="entry name" value="Luciferase-like_sf"/>
</dbReference>
<dbReference type="AlphaFoldDB" id="A0A7C2B774"/>
<organism evidence="3">
    <name type="scientific">Thermomicrobium roseum</name>
    <dbReference type="NCBI Taxonomy" id="500"/>
    <lineage>
        <taxon>Bacteria</taxon>
        <taxon>Pseudomonadati</taxon>
        <taxon>Thermomicrobiota</taxon>
        <taxon>Thermomicrobia</taxon>
        <taxon>Thermomicrobiales</taxon>
        <taxon>Thermomicrobiaceae</taxon>
        <taxon>Thermomicrobium</taxon>
    </lineage>
</organism>
<keyword evidence="1" id="KW-0560">Oxidoreductase</keyword>